<organism evidence="1 2">
    <name type="scientific">Xyrichtys novacula</name>
    <name type="common">Pearly razorfish</name>
    <name type="synonym">Hemipteronotus novacula</name>
    <dbReference type="NCBI Taxonomy" id="13765"/>
    <lineage>
        <taxon>Eukaryota</taxon>
        <taxon>Metazoa</taxon>
        <taxon>Chordata</taxon>
        <taxon>Craniata</taxon>
        <taxon>Vertebrata</taxon>
        <taxon>Euteleostomi</taxon>
        <taxon>Actinopterygii</taxon>
        <taxon>Neopterygii</taxon>
        <taxon>Teleostei</taxon>
        <taxon>Neoteleostei</taxon>
        <taxon>Acanthomorphata</taxon>
        <taxon>Eupercaria</taxon>
        <taxon>Labriformes</taxon>
        <taxon>Labridae</taxon>
        <taxon>Xyrichtys</taxon>
    </lineage>
</organism>
<protein>
    <submittedName>
        <fullName evidence="1">Uncharacterized protein LOC121852521</fullName>
    </submittedName>
</protein>
<gene>
    <name evidence="1" type="ORF">XNOV1_A001378</name>
</gene>
<accession>A0AAV1F430</accession>
<dbReference type="AlphaFoldDB" id="A0AAV1F430"/>
<proteinExistence type="predicted"/>
<evidence type="ECO:0000313" key="1">
    <source>
        <dbReference type="EMBL" id="CAJ1055818.1"/>
    </source>
</evidence>
<dbReference type="Proteomes" id="UP001178508">
    <property type="component" value="Chromosome 5"/>
</dbReference>
<sequence>MVLCALCSMPATLRHILTGCKTSLTQGRYTWRHNQVLKVLASTLEDKRAATNSLPPPASNQQPATTFVREGAKVARSCSTPSERGQLRLACDWRMMADIGRQLVFPPEIATTTLRPDLALWSPSLKKVYIIKLTVCGQLRLDSGSRTPLPCIVPREKVPSIS</sequence>
<reference evidence="1" key="1">
    <citation type="submission" date="2023-08" db="EMBL/GenBank/DDBJ databases">
        <authorList>
            <person name="Alioto T."/>
            <person name="Alioto T."/>
            <person name="Gomez Garrido J."/>
        </authorList>
    </citation>
    <scope>NUCLEOTIDE SEQUENCE</scope>
</reference>
<keyword evidence="2" id="KW-1185">Reference proteome</keyword>
<evidence type="ECO:0000313" key="2">
    <source>
        <dbReference type="Proteomes" id="UP001178508"/>
    </source>
</evidence>
<name>A0AAV1F430_XYRNO</name>
<dbReference type="EMBL" id="OY660868">
    <property type="protein sequence ID" value="CAJ1055818.1"/>
    <property type="molecule type" value="Genomic_DNA"/>
</dbReference>